<comment type="caution">
    <text evidence="2">The sequence shown here is derived from an EMBL/GenBank/DDBJ whole genome shotgun (WGS) entry which is preliminary data.</text>
</comment>
<evidence type="ECO:0000313" key="2">
    <source>
        <dbReference type="EMBL" id="PPQ76515.1"/>
    </source>
</evidence>
<organism evidence="2 3">
    <name type="scientific">Panaeolus cyanescens</name>
    <dbReference type="NCBI Taxonomy" id="181874"/>
    <lineage>
        <taxon>Eukaryota</taxon>
        <taxon>Fungi</taxon>
        <taxon>Dikarya</taxon>
        <taxon>Basidiomycota</taxon>
        <taxon>Agaricomycotina</taxon>
        <taxon>Agaricomycetes</taxon>
        <taxon>Agaricomycetidae</taxon>
        <taxon>Agaricales</taxon>
        <taxon>Agaricineae</taxon>
        <taxon>Galeropsidaceae</taxon>
        <taxon>Panaeolus</taxon>
    </lineage>
</organism>
<evidence type="ECO:0000313" key="3">
    <source>
        <dbReference type="Proteomes" id="UP000284842"/>
    </source>
</evidence>
<dbReference type="OrthoDB" id="3207600at2759"/>
<dbReference type="Proteomes" id="UP000284842">
    <property type="component" value="Unassembled WGS sequence"/>
</dbReference>
<accession>A0A409WDA9</accession>
<evidence type="ECO:0000259" key="1">
    <source>
        <dbReference type="Pfam" id="PF20231"/>
    </source>
</evidence>
<dbReference type="InterPro" id="IPR046496">
    <property type="entry name" value="DUF6589"/>
</dbReference>
<dbReference type="InParanoid" id="A0A409WDA9"/>
<dbReference type="EMBL" id="NHTK01005563">
    <property type="protein sequence ID" value="PPQ76515.1"/>
    <property type="molecule type" value="Genomic_DNA"/>
</dbReference>
<reference evidence="2 3" key="1">
    <citation type="journal article" date="2018" name="Evol. Lett.">
        <title>Horizontal gene cluster transfer increased hallucinogenic mushroom diversity.</title>
        <authorList>
            <person name="Reynolds H.T."/>
            <person name="Vijayakumar V."/>
            <person name="Gluck-Thaler E."/>
            <person name="Korotkin H.B."/>
            <person name="Matheny P.B."/>
            <person name="Slot J.C."/>
        </authorList>
    </citation>
    <scope>NUCLEOTIDE SEQUENCE [LARGE SCALE GENOMIC DNA]</scope>
    <source>
        <strain evidence="2 3">2629</strain>
    </source>
</reference>
<dbReference type="STRING" id="181874.A0A409WDA9"/>
<dbReference type="Pfam" id="PF20231">
    <property type="entry name" value="DUF6589"/>
    <property type="match status" value="1"/>
</dbReference>
<name>A0A409WDA9_9AGAR</name>
<sequence>MSSEKLMYDFTFWNKRLGPEFQSARLENKLHLCISLLIYLSVPLLDYIEFLFTSKILAIRRRTGRFMGLYESASDKDRQFPPAVIFRAWHDHFPSSLEHIHTMLVPCIKKVVHKESDNIITDKSFTMPVKQLTYSSFDTILSPGRLESMYRERAPVLWSILETFVTAPNRYRRENKILAEYSAFADASEQDLEEGTQLESDILDEWELEDDPNLDVDDSIIASKVSSVGEKPKGFSRNPVFAILVSISMLAFVRNRATNVLPLLCGLFFKIEGASSRVMKMLSNIGLCVSLKTVERVKEIVSTKCREHAVELMLSEHGLFCLVFDNINLYQRKYQQRITNKNSMIHATNTSVIRINQSNIDKTNALRLDTKLSLRGRRAQASFHKDILPTKEDDTFIQSSFENIIAEFIVRYTPGSGRWTDRKLMLDQVHETMPRDRPIPLEKTDTRPFGVFDVNEGSKKGIIELLEAIRQRANMTSEQWSGQVRILLGDWLSSNNFRHARSDRRDDIDSMERLEYGEEVSQLFHFALQATQMIMRSHYGNAVQDPTSLAAHKGLLNRVWDVNSANYAAAKSLIRHSLIARIMHIVIRWSDLSDWRPSLNEIRQLSSKIFKNWATTTSALAAKAAHDDWSAHEAYFIRDALMFCEFEQAVAYADPGRVLRVMRYWCLGFRGAGQHNYARECAEILLHWKYEMTPDLREAVERSWFVNRWGEDGRWIATDLYLEHLNLLVKRVYIAEGNGVTVDYIINKGSACVEAFRSVSHKIATYFGDPDRSRTSKELAFQEDIRALVDEMQKKSIHQGYSEHFVPVIGKAAKAPKKTKKATPESSIIDVWVTGAGVWQTKFDEFKRLTAYDSAVGYPIGEFADTHDSRLDNGTIFDQTNQSHIEFQTEHDLDCDTGGVGGGNEFGVQ</sequence>
<protein>
    <recommendedName>
        <fullName evidence="1">DUF6589 domain-containing protein</fullName>
    </recommendedName>
</protein>
<gene>
    <name evidence="2" type="ORF">CVT24_010876</name>
</gene>
<keyword evidence="3" id="KW-1185">Reference proteome</keyword>
<dbReference type="AlphaFoldDB" id="A0A409WDA9"/>
<proteinExistence type="predicted"/>
<feature type="domain" description="DUF6589" evidence="1">
    <location>
        <begin position="377"/>
        <end position="774"/>
    </location>
</feature>